<dbReference type="PANTHER" id="PTHR31973">
    <property type="entry name" value="POLYPROTEIN, PUTATIVE-RELATED"/>
    <property type="match status" value="1"/>
</dbReference>
<evidence type="ECO:0000256" key="1">
    <source>
        <dbReference type="ARBA" id="ARBA00022723"/>
    </source>
</evidence>
<accession>A0A9J5XY18</accession>
<evidence type="ECO:0000256" key="2">
    <source>
        <dbReference type="ARBA" id="ARBA00022771"/>
    </source>
</evidence>
<dbReference type="InterPro" id="IPR007527">
    <property type="entry name" value="Znf_SWIM"/>
</dbReference>
<evidence type="ECO:0000313" key="7">
    <source>
        <dbReference type="EMBL" id="KAG5592781.1"/>
    </source>
</evidence>
<dbReference type="PANTHER" id="PTHR31973:SF189">
    <property type="entry name" value="TRANSPOSASE, MUDR, PLANT, MULE TRANSPOSASE DOMAIN PROTEIN-RELATED"/>
    <property type="match status" value="1"/>
</dbReference>
<keyword evidence="8" id="KW-1185">Reference proteome</keyword>
<dbReference type="PROSITE" id="PS50966">
    <property type="entry name" value="ZF_SWIM"/>
    <property type="match status" value="1"/>
</dbReference>
<dbReference type="Proteomes" id="UP000824120">
    <property type="component" value="Chromosome 8"/>
</dbReference>
<dbReference type="OrthoDB" id="1299287at2759"/>
<feature type="compositionally biased region" description="Basic and acidic residues" evidence="5">
    <location>
        <begin position="507"/>
        <end position="519"/>
    </location>
</feature>
<protein>
    <recommendedName>
        <fullName evidence="6">SWIM-type domain-containing protein</fullName>
    </recommendedName>
</protein>
<feature type="non-terminal residue" evidence="7">
    <location>
        <position position="1"/>
    </location>
</feature>
<dbReference type="SMART" id="SM00575">
    <property type="entry name" value="ZnF_PMZ"/>
    <property type="match status" value="1"/>
</dbReference>
<name>A0A9J5XY18_SOLCO</name>
<evidence type="ECO:0000256" key="4">
    <source>
        <dbReference type="PROSITE-ProRule" id="PRU00325"/>
    </source>
</evidence>
<gene>
    <name evidence="7" type="ORF">H5410_043295</name>
</gene>
<feature type="region of interest" description="Disordered" evidence="5">
    <location>
        <begin position="506"/>
        <end position="532"/>
    </location>
</feature>
<organism evidence="7 8">
    <name type="scientific">Solanum commersonii</name>
    <name type="common">Commerson's wild potato</name>
    <name type="synonym">Commerson's nightshade</name>
    <dbReference type="NCBI Taxonomy" id="4109"/>
    <lineage>
        <taxon>Eukaryota</taxon>
        <taxon>Viridiplantae</taxon>
        <taxon>Streptophyta</taxon>
        <taxon>Embryophyta</taxon>
        <taxon>Tracheophyta</taxon>
        <taxon>Spermatophyta</taxon>
        <taxon>Magnoliopsida</taxon>
        <taxon>eudicotyledons</taxon>
        <taxon>Gunneridae</taxon>
        <taxon>Pentapetalae</taxon>
        <taxon>asterids</taxon>
        <taxon>lamiids</taxon>
        <taxon>Solanales</taxon>
        <taxon>Solanaceae</taxon>
        <taxon>Solanoideae</taxon>
        <taxon>Solaneae</taxon>
        <taxon>Solanum</taxon>
    </lineage>
</organism>
<comment type="caution">
    <text evidence="7">The sequence shown here is derived from an EMBL/GenBank/DDBJ whole genome shotgun (WGS) entry which is preliminary data.</text>
</comment>
<evidence type="ECO:0000256" key="5">
    <source>
        <dbReference type="SAM" id="MobiDB-lite"/>
    </source>
</evidence>
<feature type="domain" description="SWIM-type" evidence="6">
    <location>
        <begin position="408"/>
        <end position="449"/>
    </location>
</feature>
<sequence>MIDKVDLIFHYGGTWVISLELLYNQNSVHVLSGYEANNVRYADVCEELGFTKVNQLLVTGPSGRYYLVTDDDGMRTLQYLFSKKFRVINFFAVNSSDLSIFAQNIIYHTETYTVDVDVASNQESSSSEFDESDSNDYNEEELEVFSQEKRRGVTDTLENYKVLEKGQTFKDILEVRRVISFYAMANRYGLRVKKIDTTRAGANANTLAHLFKRKIQYNPQFKVKDMREELETIFNMNVSTSKVKRAKRLALEKLEGSFLDDYNKLEAYGQELRTSNSRSDVVINISKEALLQGNRKKLGDIDEEAAKDLLKYKPQTWCWAYFDTQCKNIMVDNNFTESFNAWILEARHMPIIKMLEEIRLKVMRRLVSNEAKVRSWKGDFSPPCMKLYNVYREIAHGCKVEFNGDFGYEVTEGDDRHTINLKDKRCTCRAWDLSGIPCPHSIKAMLYAKVEPGTQIHWYYCKETYLLTYKNKIQPVRGVKFWKVDPAQAMEPPEAVKTIGKPKLKRDRVPDEAGKRKGEWSQSRKGSTMHCKKCGEPNHNSRGCYNDNTQGASSSSKNCKKKCNDTTSTPMVHHSSDTNDEAEIEFQTEVGTQQSVYSTTQPYGSEVDTEEDSSLRPMVVSEVTMMEERKNKPKPAIGSRRIGFTEDASGVSLTINLPYSPTKIILKGKAATTLHQLQNEGKKKRLKMMARKGQGILDNIDDND</sequence>
<dbReference type="Pfam" id="PF04434">
    <property type="entry name" value="SWIM"/>
    <property type="match status" value="1"/>
</dbReference>
<keyword evidence="1" id="KW-0479">Metal-binding</keyword>
<reference evidence="7 8" key="1">
    <citation type="submission" date="2020-09" db="EMBL/GenBank/DDBJ databases">
        <title>De no assembly of potato wild relative species, Solanum commersonii.</title>
        <authorList>
            <person name="Cho K."/>
        </authorList>
    </citation>
    <scope>NUCLEOTIDE SEQUENCE [LARGE SCALE GENOMIC DNA]</scope>
    <source>
        <strain evidence="7">LZ3.2</strain>
        <tissue evidence="7">Leaf</tissue>
    </source>
</reference>
<dbReference type="AlphaFoldDB" id="A0A9J5XY18"/>
<dbReference type="EMBL" id="JACXVP010000008">
    <property type="protein sequence ID" value="KAG5592781.1"/>
    <property type="molecule type" value="Genomic_DNA"/>
</dbReference>
<proteinExistence type="predicted"/>
<dbReference type="InterPro" id="IPR006564">
    <property type="entry name" value="Znf_PMZ"/>
</dbReference>
<dbReference type="GO" id="GO:0008270">
    <property type="term" value="F:zinc ion binding"/>
    <property type="evidence" value="ECO:0007669"/>
    <property type="project" value="UniProtKB-KW"/>
</dbReference>
<evidence type="ECO:0000256" key="3">
    <source>
        <dbReference type="ARBA" id="ARBA00022833"/>
    </source>
</evidence>
<keyword evidence="2 4" id="KW-0863">Zinc-finger</keyword>
<evidence type="ECO:0000313" key="8">
    <source>
        <dbReference type="Proteomes" id="UP000824120"/>
    </source>
</evidence>
<evidence type="ECO:0000259" key="6">
    <source>
        <dbReference type="PROSITE" id="PS50966"/>
    </source>
</evidence>
<keyword evidence="3" id="KW-0862">Zinc</keyword>